<dbReference type="EMBL" id="FWFK01000001">
    <property type="protein sequence ID" value="SLN20531.1"/>
    <property type="molecule type" value="Genomic_DNA"/>
</dbReference>
<feature type="region of interest" description="Disordered" evidence="1">
    <location>
        <begin position="31"/>
        <end position="55"/>
    </location>
</feature>
<evidence type="ECO:0000256" key="1">
    <source>
        <dbReference type="SAM" id="MobiDB-lite"/>
    </source>
</evidence>
<feature type="compositionally biased region" description="Low complexity" evidence="1">
    <location>
        <begin position="31"/>
        <end position="41"/>
    </location>
</feature>
<gene>
    <name evidence="3" type="ORF">ROJ8625_00743</name>
</gene>
<feature type="chain" id="PRO_5012575372" evidence="2">
    <location>
        <begin position="22"/>
        <end position="55"/>
    </location>
</feature>
<name>A0A1X6YG85_9RHOB</name>
<sequence length="55" mass="5652">MRFLLALILAAAATLSTPALAGGTFPELPFLEFPPDDGPFGPVDPTPAPDTSRLG</sequence>
<keyword evidence="4" id="KW-1185">Reference proteome</keyword>
<keyword evidence="2" id="KW-0732">Signal</keyword>
<proteinExistence type="predicted"/>
<reference evidence="3 4" key="1">
    <citation type="submission" date="2017-03" db="EMBL/GenBank/DDBJ databases">
        <authorList>
            <person name="Afonso C.L."/>
            <person name="Miller P.J."/>
            <person name="Scott M.A."/>
            <person name="Spackman E."/>
            <person name="Goraichik I."/>
            <person name="Dimitrov K.M."/>
            <person name="Suarez D.L."/>
            <person name="Swayne D.E."/>
        </authorList>
    </citation>
    <scope>NUCLEOTIDE SEQUENCE [LARGE SCALE GENOMIC DNA]</scope>
    <source>
        <strain evidence="3 4">CECT 8625</strain>
    </source>
</reference>
<dbReference type="AlphaFoldDB" id="A0A1X6YG85"/>
<evidence type="ECO:0000313" key="4">
    <source>
        <dbReference type="Proteomes" id="UP000193570"/>
    </source>
</evidence>
<dbReference type="Proteomes" id="UP000193570">
    <property type="component" value="Unassembled WGS sequence"/>
</dbReference>
<organism evidence="3 4">
    <name type="scientific">Roseivivax jejudonensis</name>
    <dbReference type="NCBI Taxonomy" id="1529041"/>
    <lineage>
        <taxon>Bacteria</taxon>
        <taxon>Pseudomonadati</taxon>
        <taxon>Pseudomonadota</taxon>
        <taxon>Alphaproteobacteria</taxon>
        <taxon>Rhodobacterales</taxon>
        <taxon>Roseobacteraceae</taxon>
        <taxon>Roseivivax</taxon>
    </lineage>
</organism>
<evidence type="ECO:0000256" key="2">
    <source>
        <dbReference type="SAM" id="SignalP"/>
    </source>
</evidence>
<evidence type="ECO:0000313" key="3">
    <source>
        <dbReference type="EMBL" id="SLN20531.1"/>
    </source>
</evidence>
<feature type="signal peptide" evidence="2">
    <location>
        <begin position="1"/>
        <end position="21"/>
    </location>
</feature>
<accession>A0A1X6YG85</accession>
<dbReference type="RefSeq" id="WP_159456713.1">
    <property type="nucleotide sequence ID" value="NZ_FWFK01000001.1"/>
</dbReference>
<protein>
    <submittedName>
        <fullName evidence="3">Uncharacterized protein</fullName>
    </submittedName>
</protein>